<feature type="transmembrane region" description="Helical" evidence="3">
    <location>
        <begin position="248"/>
        <end position="268"/>
    </location>
</feature>
<dbReference type="EMBL" id="PUEV01000044">
    <property type="protein sequence ID" value="PQM52579.1"/>
    <property type="molecule type" value="Genomic_DNA"/>
</dbReference>
<keyword evidence="6" id="KW-1185">Reference proteome</keyword>
<reference evidence="5 6" key="1">
    <citation type="submission" date="2018-02" db="EMBL/GenBank/DDBJ databases">
        <title>Draft genome sequence of Mycobacterium virginiense isolated from mud of a swine farm in Japan.</title>
        <authorList>
            <person name="Ohya K."/>
        </authorList>
    </citation>
    <scope>NUCLEOTIDE SEQUENCE [LARGE SCALE GENOMIC DNA]</scope>
    <source>
        <strain evidence="5 6">GF75</strain>
    </source>
</reference>
<name>A0A9X7INN1_9MYCO</name>
<gene>
    <name evidence="5" type="ORF">C5U48_09090</name>
</gene>
<accession>A0A9X7INN1</accession>
<dbReference type="PANTHER" id="PTHR46766:SF1">
    <property type="entry name" value="GLUTAMINE-RICH PROTEIN 2"/>
    <property type="match status" value="1"/>
</dbReference>
<evidence type="ECO:0000313" key="5">
    <source>
        <dbReference type="EMBL" id="PQM52579.1"/>
    </source>
</evidence>
<organism evidence="5 6">
    <name type="scientific">Mycolicibacter virginiensis</name>
    <dbReference type="NCBI Taxonomy" id="1795032"/>
    <lineage>
        <taxon>Bacteria</taxon>
        <taxon>Bacillati</taxon>
        <taxon>Actinomycetota</taxon>
        <taxon>Actinomycetes</taxon>
        <taxon>Mycobacteriales</taxon>
        <taxon>Mycobacteriaceae</taxon>
        <taxon>Mycolicibacter</taxon>
    </lineage>
</organism>
<evidence type="ECO:0000256" key="1">
    <source>
        <dbReference type="ARBA" id="ARBA00010652"/>
    </source>
</evidence>
<comment type="similarity">
    <text evidence="1">Belongs to the mycobacterial PPE family.</text>
</comment>
<evidence type="ECO:0000313" key="6">
    <source>
        <dbReference type="Proteomes" id="UP000237911"/>
    </source>
</evidence>
<sequence>MAGIGPRLAFRVIHDIRGGAILTAPIWMAMPPEAHSAMLAAGPGPGPLLAAAEQWQQLSVIYDDTAAELTQVLGGVQTGHWQGPSATAYLSAHTPYLTWLEQAADDSATTAAQHQTAASAYSAALASMPSLEELAANHAVHAALLATNFFGVNTVPIAANEADYTRMWVQAAETMSVYQGTATAAVAATPQIRPAPPIVANPAAATSPEGVTDGNWLQDLAHLITELLNNAGNVEELLRIFEDFFQNLGFNPAIATFLAAVALVAYDVLWYPYYASYGLLLLPFFAPALSALSALKLLPLLNGQQIPADQGPDMLAPRAGGARVDIPVAAMVAPPAAAGSSTGLGGTAGAPGPNAPVVVPSADGVAALIHYVVAGWGPPGVETGPKDDMAASNSAAATSRATAPRTVSTDARSRRSRRSTGRIRMHGNRYEFLQAGDGPVTAANSDAGPTAHPEAIAAVVASTRASGLTGRADEIRQVPMLPTSWCASDQVEQLTQPMKDGKEE</sequence>
<evidence type="ECO:0000256" key="2">
    <source>
        <dbReference type="SAM" id="MobiDB-lite"/>
    </source>
</evidence>
<feature type="transmembrane region" description="Helical" evidence="3">
    <location>
        <begin position="274"/>
        <end position="295"/>
    </location>
</feature>
<dbReference type="Proteomes" id="UP000237911">
    <property type="component" value="Unassembled WGS sequence"/>
</dbReference>
<evidence type="ECO:0000259" key="4">
    <source>
        <dbReference type="Pfam" id="PF00823"/>
    </source>
</evidence>
<proteinExistence type="inferred from homology"/>
<dbReference type="Pfam" id="PF00823">
    <property type="entry name" value="PPE"/>
    <property type="match status" value="1"/>
</dbReference>
<feature type="domain" description="PPE" evidence="4">
    <location>
        <begin position="27"/>
        <end position="189"/>
    </location>
</feature>
<keyword evidence="3" id="KW-0812">Transmembrane</keyword>
<dbReference type="AlphaFoldDB" id="A0A9X7INN1"/>
<feature type="compositionally biased region" description="Low complexity" evidence="2">
    <location>
        <begin position="390"/>
        <end position="410"/>
    </location>
</feature>
<dbReference type="Gene3D" id="1.20.1260.20">
    <property type="entry name" value="PPE superfamily"/>
    <property type="match status" value="1"/>
</dbReference>
<dbReference type="PANTHER" id="PTHR46766">
    <property type="entry name" value="GLUTAMINE-RICH PROTEIN 2"/>
    <property type="match status" value="1"/>
</dbReference>
<keyword evidence="3" id="KW-0472">Membrane</keyword>
<dbReference type="SUPFAM" id="SSF140459">
    <property type="entry name" value="PE/PPE dimer-like"/>
    <property type="match status" value="1"/>
</dbReference>
<evidence type="ECO:0000256" key="3">
    <source>
        <dbReference type="SAM" id="Phobius"/>
    </source>
</evidence>
<comment type="caution">
    <text evidence="5">The sequence shown here is derived from an EMBL/GenBank/DDBJ whole genome shotgun (WGS) entry which is preliminary data.</text>
</comment>
<dbReference type="InterPro" id="IPR000030">
    <property type="entry name" value="PPE_dom"/>
</dbReference>
<keyword evidence="3" id="KW-1133">Transmembrane helix</keyword>
<protein>
    <recommendedName>
        <fullName evidence="4">PPE domain-containing protein</fullName>
    </recommendedName>
</protein>
<dbReference type="InterPro" id="IPR038332">
    <property type="entry name" value="PPE_sf"/>
</dbReference>
<dbReference type="GO" id="GO:0052572">
    <property type="term" value="P:response to host immune response"/>
    <property type="evidence" value="ECO:0007669"/>
    <property type="project" value="TreeGrafter"/>
</dbReference>
<feature type="region of interest" description="Disordered" evidence="2">
    <location>
        <begin position="383"/>
        <end position="421"/>
    </location>
</feature>